<name>A0ACC6SFW4_9BACI</name>
<dbReference type="EMBL" id="JBBMEW010000024">
    <property type="protein sequence ID" value="MEQ2528918.1"/>
    <property type="molecule type" value="Genomic_DNA"/>
</dbReference>
<accession>A0ACC6SFW4</accession>
<comment type="caution">
    <text evidence="1">The sequence shown here is derived from an EMBL/GenBank/DDBJ whole genome shotgun (WGS) entry which is preliminary data.</text>
</comment>
<evidence type="ECO:0000313" key="2">
    <source>
        <dbReference type="Proteomes" id="UP001439875"/>
    </source>
</evidence>
<protein>
    <submittedName>
        <fullName evidence="1">Uncharacterized protein</fullName>
    </submittedName>
</protein>
<dbReference type="Proteomes" id="UP001439875">
    <property type="component" value="Unassembled WGS sequence"/>
</dbReference>
<reference evidence="1" key="1">
    <citation type="submission" date="2024-03" db="EMBL/GenBank/DDBJ databases">
        <title>Human intestinal bacterial collection.</title>
        <authorList>
            <person name="Pauvert C."/>
            <person name="Hitch T.C.A."/>
            <person name="Clavel T."/>
        </authorList>
    </citation>
    <scope>NUCLEOTIDE SEQUENCE</scope>
    <source>
        <strain evidence="1">CLA-AA-H227</strain>
    </source>
</reference>
<evidence type="ECO:0000313" key="1">
    <source>
        <dbReference type="EMBL" id="MEQ2528918.1"/>
    </source>
</evidence>
<organism evidence="1 2">
    <name type="scientific">Robertmurraya yapensis</name>
    <name type="common">ex Hitch et al 2024</name>
    <dbReference type="NCBI Taxonomy" id="3133160"/>
    <lineage>
        <taxon>Bacteria</taxon>
        <taxon>Bacillati</taxon>
        <taxon>Bacillota</taxon>
        <taxon>Bacilli</taxon>
        <taxon>Bacillales</taxon>
        <taxon>Bacillaceae</taxon>
        <taxon>Robertmurraya</taxon>
    </lineage>
</organism>
<keyword evidence="2" id="KW-1185">Reference proteome</keyword>
<gene>
    <name evidence="1" type="ORF">WMO40_19790</name>
</gene>
<sequence length="176" mass="20442">MDEHEILEIVKERLAQISHNYESLTTSQKKHLLRIEPEISRRLTEQKQALNIMKGNKINIASITSAVSITRKTVYNNDVLKHYIEYAGKLYDAGYPTDGLSELKKQLSESKDLIDKMVRRDANIENLKSEIVELQKEVLLYKDQVNQLTEDNIDLTVQIRNYEKKQKLKSSLNVVK</sequence>
<proteinExistence type="predicted"/>